<feature type="domain" description="NACHT" evidence="3">
    <location>
        <begin position="247"/>
        <end position="391"/>
    </location>
</feature>
<dbReference type="InterPro" id="IPR027417">
    <property type="entry name" value="P-loop_NTPase"/>
</dbReference>
<dbReference type="InterPro" id="IPR059179">
    <property type="entry name" value="MLKL-like_MCAfunc"/>
</dbReference>
<evidence type="ECO:0000256" key="1">
    <source>
        <dbReference type="ARBA" id="ARBA00022737"/>
    </source>
</evidence>
<reference evidence="4 5" key="1">
    <citation type="journal article" date="2016" name="Mol. Biol. Evol.">
        <title>Comparative Genomics of Early-Diverging Mushroom-Forming Fungi Provides Insights into the Origins of Lignocellulose Decay Capabilities.</title>
        <authorList>
            <person name="Nagy L.G."/>
            <person name="Riley R."/>
            <person name="Tritt A."/>
            <person name="Adam C."/>
            <person name="Daum C."/>
            <person name="Floudas D."/>
            <person name="Sun H."/>
            <person name="Yadav J.S."/>
            <person name="Pangilinan J."/>
            <person name="Larsson K.H."/>
            <person name="Matsuura K."/>
            <person name="Barry K."/>
            <person name="Labutti K."/>
            <person name="Kuo R."/>
            <person name="Ohm R.A."/>
            <person name="Bhattacharya S.S."/>
            <person name="Shirouzu T."/>
            <person name="Yoshinaga Y."/>
            <person name="Martin F.M."/>
            <person name="Grigoriev I.V."/>
            <person name="Hibbett D.S."/>
        </authorList>
    </citation>
    <scope>NUCLEOTIDE SEQUENCE [LARGE SCALE GENOMIC DNA]</scope>
    <source>
        <strain evidence="4 5">TUFC12733</strain>
    </source>
</reference>
<dbReference type="SUPFAM" id="SSF48452">
    <property type="entry name" value="TPR-like"/>
    <property type="match status" value="1"/>
</dbReference>
<dbReference type="PANTHER" id="PTHR10039">
    <property type="entry name" value="AMELOGENIN"/>
    <property type="match status" value="1"/>
</dbReference>
<dbReference type="SUPFAM" id="SSF52540">
    <property type="entry name" value="P-loop containing nucleoside triphosphate hydrolases"/>
    <property type="match status" value="1"/>
</dbReference>
<dbReference type="Pfam" id="PF24883">
    <property type="entry name" value="NPHP3_N"/>
    <property type="match status" value="1"/>
</dbReference>
<dbReference type="PROSITE" id="PS50837">
    <property type="entry name" value="NACHT"/>
    <property type="match status" value="1"/>
</dbReference>
<keyword evidence="5" id="KW-1185">Reference proteome</keyword>
<dbReference type="CDD" id="cd21037">
    <property type="entry name" value="MLKL_NTD"/>
    <property type="match status" value="1"/>
</dbReference>
<dbReference type="PANTHER" id="PTHR10039:SF17">
    <property type="entry name" value="FUNGAL STAND N-TERMINAL GOODBYE DOMAIN-CONTAINING PROTEIN-RELATED"/>
    <property type="match status" value="1"/>
</dbReference>
<dbReference type="Gene3D" id="1.25.40.10">
    <property type="entry name" value="Tetratricopeptide repeat domain"/>
    <property type="match status" value="1"/>
</dbReference>
<evidence type="ECO:0000259" key="3">
    <source>
        <dbReference type="PROSITE" id="PS50837"/>
    </source>
</evidence>
<keyword evidence="2" id="KW-0812">Transmembrane</keyword>
<dbReference type="InterPro" id="IPR007111">
    <property type="entry name" value="NACHT_NTPase"/>
</dbReference>
<keyword evidence="1" id="KW-0677">Repeat</keyword>
<name>A0A167KSI0_CALVF</name>
<dbReference type="InterPro" id="IPR011990">
    <property type="entry name" value="TPR-like_helical_dom_sf"/>
</dbReference>
<accession>A0A167KSI0</accession>
<organism evidence="4 5">
    <name type="scientific">Calocera viscosa (strain TUFC12733)</name>
    <dbReference type="NCBI Taxonomy" id="1330018"/>
    <lineage>
        <taxon>Eukaryota</taxon>
        <taxon>Fungi</taxon>
        <taxon>Dikarya</taxon>
        <taxon>Basidiomycota</taxon>
        <taxon>Agaricomycotina</taxon>
        <taxon>Dacrymycetes</taxon>
        <taxon>Dacrymycetales</taxon>
        <taxon>Dacrymycetaceae</taxon>
        <taxon>Calocera</taxon>
    </lineage>
</organism>
<proteinExistence type="predicted"/>
<feature type="transmembrane region" description="Helical" evidence="2">
    <location>
        <begin position="890"/>
        <end position="910"/>
    </location>
</feature>
<protein>
    <recommendedName>
        <fullName evidence="3">NACHT domain-containing protein</fullName>
    </recommendedName>
</protein>
<gene>
    <name evidence="4" type="ORF">CALVIDRAFT_565074</name>
</gene>
<keyword evidence="2" id="KW-1133">Transmembrane helix</keyword>
<dbReference type="Proteomes" id="UP000076738">
    <property type="component" value="Unassembled WGS sequence"/>
</dbReference>
<dbReference type="AlphaFoldDB" id="A0A167KSI0"/>
<evidence type="ECO:0000313" key="4">
    <source>
        <dbReference type="EMBL" id="KZO94955.1"/>
    </source>
</evidence>
<dbReference type="Gene3D" id="3.40.50.300">
    <property type="entry name" value="P-loop containing nucleotide triphosphate hydrolases"/>
    <property type="match status" value="1"/>
</dbReference>
<dbReference type="EMBL" id="KV417291">
    <property type="protein sequence ID" value="KZO94955.1"/>
    <property type="molecule type" value="Genomic_DNA"/>
</dbReference>
<evidence type="ECO:0000256" key="2">
    <source>
        <dbReference type="SAM" id="Phobius"/>
    </source>
</evidence>
<keyword evidence="2" id="KW-0472">Membrane</keyword>
<dbReference type="InterPro" id="IPR056884">
    <property type="entry name" value="NPHP3-like_N"/>
</dbReference>
<evidence type="ECO:0000313" key="5">
    <source>
        <dbReference type="Proteomes" id="UP000076738"/>
    </source>
</evidence>
<sequence length="918" mass="102387">MSDANISSVVRANTSGSASGSGTFIPGNRLGKAREFVRNLKVVAIDSTIKHVVDAATELVGISQALQQTNKEWKEFGAYIQEHVDLAVRFLSSPSVLDDSLRESLERLNGTLQELLVDARAARAEQGTIRQTTSHAQDSGVVIKQMREKLDRTLTLFNMTFNITNRLDVARLVLSVSDIERTIPDIAHTLEETRALQGPLPRVIMDLPITEGTSWDPDRTCLPGTRTWILDEIMDWIHGPDAERGAKVFWLTGPAGSGKTTVAHTVSQAAHDAGILLLSFFFNRMIPDRTSPNRLITALARAVATTDKRRALQMASVLQDDAGLASTSVTRQFQELVVKPASSGSQSVTRCVIVIDGVDECMDPEDRLLSILTSGTFVLPPWLRIVVTSRPLSKSHSLLEKATHITTHNFDLRSDDHRNDMKLYMSHRLELVARKRRKVLPSTAENLIEILAYRSDGLFLWASTVMDFMENHINPERHIKALLSWEGAPDAEARMDEVYAMVLSACPWHDEDFVAGYHLYMGMIEVGKGLSISTMQALSTRPDISPLDIFGYFRCLLRNWDNNDEAIEVLHSTFLAHTALAKGCIAFLNDELVFDRTGILECLAFRKADIDWAEARGGSRSDLYIEDRECTEAIYAAQAKNLPKHTEPATVPAEWLPASFQFQDIFFWARTGLCKAAEILSDLGWKEEALAIVSDDRVRYSLLGSQGEWSVRIMHPQTLLEVGNTEEALQVLQHTKSVLNGLDYLFEHPDFGWNLVQALGANLCSSGRAEEALPILKKMAHGSSYMFRPPTQTIASIHLWLSRALLVLGRLEEAAEAAGKGLKIQQKRLDMWPRSILLRQSVEELKQIIEMCSGSEALEEIELARAGKGEERGAAEGTEQCKSAEGNFRWTELVLAWLVAVYFSGLYFVFDQFCLHNL</sequence>
<dbReference type="OrthoDB" id="5967843at2759"/>